<dbReference type="PANTHER" id="PTHR11579:SF0">
    <property type="entry name" value="PROTEIN-L-ISOASPARTATE(D-ASPARTATE) O-METHYLTRANSFERASE"/>
    <property type="match status" value="1"/>
</dbReference>
<dbReference type="NCBIfam" id="NF001453">
    <property type="entry name" value="PRK00312.1"/>
    <property type="match status" value="1"/>
</dbReference>
<comment type="subcellular location">
    <subcellularLocation>
        <location evidence="1 7">Cytoplasm</location>
    </subcellularLocation>
</comment>
<dbReference type="EMBL" id="PKLF01000001">
    <property type="protein sequence ID" value="MBE8611143.1"/>
    <property type="molecule type" value="Genomic_DNA"/>
</dbReference>
<reference evidence="9" key="1">
    <citation type="submission" date="2017-12" db="EMBL/GenBank/DDBJ databases">
        <title>Genome sequencing and analysis.</title>
        <authorList>
            <person name="Huang Y.-T."/>
        </authorList>
    </citation>
    <scope>NUCLEOTIDE SEQUENCE</scope>
    <source>
        <strain evidence="9">VGH116</strain>
    </source>
</reference>
<comment type="similarity">
    <text evidence="2 7">Belongs to the methyltransferase superfamily. L-isoaspartyl/D-aspartyl protein methyltransferase family.</text>
</comment>
<reference evidence="10" key="2">
    <citation type="submission" date="2023-02" db="EMBL/GenBank/DDBJ databases">
        <title>Detection, antimicrobial susceptibility and genomic characterization of NDM-producing species of Morganellaceae, Yersiniaceae, and Enterobacteriaceae other than Klebsiella.</title>
        <authorList>
            <person name="Camargo C.H."/>
            <person name="Sacchi C.T."/>
            <person name="Campos K.R."/>
        </authorList>
    </citation>
    <scope>NUCLEOTIDE SEQUENCE</scope>
    <source>
        <strain evidence="10">1189_21</strain>
    </source>
</reference>
<dbReference type="EC" id="2.1.1.77" evidence="7"/>
<keyword evidence="4 7" id="KW-0489">Methyltransferase</keyword>
<dbReference type="InterPro" id="IPR029063">
    <property type="entry name" value="SAM-dependent_MTases_sf"/>
</dbReference>
<dbReference type="SUPFAM" id="SSF53335">
    <property type="entry name" value="S-adenosyl-L-methionine-dependent methyltransferases"/>
    <property type="match status" value="1"/>
</dbReference>
<evidence type="ECO:0000256" key="7">
    <source>
        <dbReference type="HAMAP-Rule" id="MF_00090"/>
    </source>
</evidence>
<dbReference type="Proteomes" id="UP000650477">
    <property type="component" value="Unassembled WGS sequence"/>
</dbReference>
<keyword evidence="6 7" id="KW-0949">S-adenosyl-L-methionine</keyword>
<evidence type="ECO:0000256" key="1">
    <source>
        <dbReference type="ARBA" id="ARBA00004496"/>
    </source>
</evidence>
<dbReference type="NCBIfam" id="TIGR00080">
    <property type="entry name" value="pimt"/>
    <property type="match status" value="1"/>
</dbReference>
<dbReference type="OrthoDB" id="9810066at2"/>
<dbReference type="HAMAP" id="MF_00090">
    <property type="entry name" value="PIMT"/>
    <property type="match status" value="1"/>
</dbReference>
<proteinExistence type="inferred from homology"/>
<dbReference type="EMBL" id="ABKJEP030000045">
    <property type="protein sequence ID" value="EMO9457497.1"/>
    <property type="molecule type" value="Genomic_DNA"/>
</dbReference>
<dbReference type="EMBL" id="JAPKIY010000029">
    <property type="protein sequence ID" value="MDS0899387.1"/>
    <property type="molecule type" value="Genomic_DNA"/>
</dbReference>
<dbReference type="RefSeq" id="WP_004236198.1">
    <property type="nucleotide sequence ID" value="NZ_ABGYJJ040000001.1"/>
</dbReference>
<dbReference type="STRING" id="582.AL531_18535"/>
<sequence>MIRRVVQDLITQLRQAGIRDERLLQAMAAVPRENFVDEALTHKAYDNTALPIGYGQTISQPFMVAKMTELLDPAPQAHVLEIGTGSGYQTAILAHLAAHVYSVERVKGLQWHAKRRFKQLDLHNISTRHGDGWEGWPSRGPFDGIIVTAAASDIPPALLSQLADNGRMVIPVGEQQQMLKLIRRRGNDFHTQSIGTVRFVPLIHGDLG</sequence>
<evidence type="ECO:0000256" key="3">
    <source>
        <dbReference type="ARBA" id="ARBA00022490"/>
    </source>
</evidence>
<comment type="function">
    <text evidence="7">Catalyzes the methyl esterification of L-isoaspartyl residues in peptides and proteins that result from spontaneous decomposition of normal L-aspartyl and L-asparaginyl residues. It plays a role in the repair and/or degradation of damaged proteins.</text>
</comment>
<dbReference type="CDD" id="cd02440">
    <property type="entry name" value="AdoMet_MTases"/>
    <property type="match status" value="1"/>
</dbReference>
<keyword evidence="5 7" id="KW-0808">Transferase</keyword>
<organism evidence="9 11">
    <name type="scientific">Morganella morganii</name>
    <name type="common">Proteus morganii</name>
    <dbReference type="NCBI Taxonomy" id="582"/>
    <lineage>
        <taxon>Bacteria</taxon>
        <taxon>Pseudomonadati</taxon>
        <taxon>Pseudomonadota</taxon>
        <taxon>Gammaproteobacteria</taxon>
        <taxon>Enterobacterales</taxon>
        <taxon>Morganellaceae</taxon>
        <taxon>Morganella</taxon>
    </lineage>
</organism>
<evidence type="ECO:0000256" key="6">
    <source>
        <dbReference type="ARBA" id="ARBA00022691"/>
    </source>
</evidence>
<evidence type="ECO:0000313" key="9">
    <source>
        <dbReference type="EMBL" id="MBE8611143.1"/>
    </source>
</evidence>
<dbReference type="Proteomes" id="UP001182247">
    <property type="component" value="Unassembled WGS sequence"/>
</dbReference>
<evidence type="ECO:0000313" key="8">
    <source>
        <dbReference type="EMBL" id="EMO9457497.1"/>
    </source>
</evidence>
<protein>
    <recommendedName>
        <fullName evidence="7">Protein-L-isoaspartate O-methyltransferase</fullName>
        <ecNumber evidence="7">2.1.1.77</ecNumber>
    </recommendedName>
    <alternativeName>
        <fullName evidence="7">L-isoaspartyl protein carboxyl methyltransferase</fullName>
    </alternativeName>
    <alternativeName>
        <fullName evidence="7">Protein L-isoaspartyl methyltransferase</fullName>
    </alternativeName>
    <alternativeName>
        <fullName evidence="7">Protein-beta-aspartate methyltransferase</fullName>
        <shortName evidence="7">PIMT</shortName>
    </alternativeName>
</protein>
<dbReference type="GeneID" id="93361723"/>
<dbReference type="GO" id="GO:0030091">
    <property type="term" value="P:protein repair"/>
    <property type="evidence" value="ECO:0007669"/>
    <property type="project" value="UniProtKB-UniRule"/>
</dbReference>
<dbReference type="AlphaFoldDB" id="A0A0A2R8M8"/>
<evidence type="ECO:0000313" key="11">
    <source>
        <dbReference type="Proteomes" id="UP000650477"/>
    </source>
</evidence>
<dbReference type="PANTHER" id="PTHR11579">
    <property type="entry name" value="PROTEIN-L-ISOASPARTATE O-METHYLTRANSFERASE"/>
    <property type="match status" value="1"/>
</dbReference>
<dbReference type="GO" id="GO:0032259">
    <property type="term" value="P:methylation"/>
    <property type="evidence" value="ECO:0007669"/>
    <property type="project" value="UniProtKB-KW"/>
</dbReference>
<dbReference type="FunFam" id="3.40.50.150:FF:000010">
    <property type="entry name" value="Protein-L-isoaspartate O-methyltransferase"/>
    <property type="match status" value="1"/>
</dbReference>
<keyword evidence="3 7" id="KW-0963">Cytoplasm</keyword>
<gene>
    <name evidence="7 9" type="primary">pcm</name>
    <name evidence="9" type="ORF">CYG68_01685</name>
    <name evidence="10" type="ORF">OSC06_15580</name>
    <name evidence="8" type="ORF">PN925_002891</name>
</gene>
<accession>A0A0A2R8M8</accession>
<comment type="caution">
    <text evidence="9">The sequence shown here is derived from an EMBL/GenBank/DDBJ whole genome shotgun (WGS) entry which is preliminary data.</text>
</comment>
<dbReference type="GO" id="GO:0005737">
    <property type="term" value="C:cytoplasm"/>
    <property type="evidence" value="ECO:0007669"/>
    <property type="project" value="UniProtKB-SubCell"/>
</dbReference>
<feature type="active site" evidence="7">
    <location>
        <position position="59"/>
    </location>
</feature>
<evidence type="ECO:0000256" key="4">
    <source>
        <dbReference type="ARBA" id="ARBA00022603"/>
    </source>
</evidence>
<reference evidence="8" key="3">
    <citation type="submission" date="2024-02" db="EMBL/GenBank/DDBJ databases">
        <authorList>
            <consortium name="Clinical and Environmental Microbiology Branch: Whole genome sequencing antimicrobial resistance pathogens in the healthcare setting"/>
        </authorList>
    </citation>
    <scope>NUCLEOTIDE SEQUENCE</scope>
    <source>
        <strain evidence="8">2023KU-00017</strain>
    </source>
</reference>
<evidence type="ECO:0000313" key="10">
    <source>
        <dbReference type="EMBL" id="MDS0899387.1"/>
    </source>
</evidence>
<comment type="catalytic activity">
    <reaction evidence="7">
        <text>[protein]-L-isoaspartate + S-adenosyl-L-methionine = [protein]-L-isoaspartate alpha-methyl ester + S-adenosyl-L-homocysteine</text>
        <dbReference type="Rhea" id="RHEA:12705"/>
        <dbReference type="Rhea" id="RHEA-COMP:12143"/>
        <dbReference type="Rhea" id="RHEA-COMP:12144"/>
        <dbReference type="ChEBI" id="CHEBI:57856"/>
        <dbReference type="ChEBI" id="CHEBI:59789"/>
        <dbReference type="ChEBI" id="CHEBI:90596"/>
        <dbReference type="ChEBI" id="CHEBI:90598"/>
        <dbReference type="EC" id="2.1.1.77"/>
    </reaction>
</comment>
<evidence type="ECO:0000256" key="2">
    <source>
        <dbReference type="ARBA" id="ARBA00005369"/>
    </source>
</evidence>
<evidence type="ECO:0000256" key="5">
    <source>
        <dbReference type="ARBA" id="ARBA00022679"/>
    </source>
</evidence>
<name>A0A0A2R8M8_MORMO</name>
<dbReference type="InterPro" id="IPR000682">
    <property type="entry name" value="PCMT"/>
</dbReference>
<dbReference type="Pfam" id="PF01135">
    <property type="entry name" value="PCMT"/>
    <property type="match status" value="1"/>
</dbReference>
<dbReference type="Gene3D" id="3.40.50.150">
    <property type="entry name" value="Vaccinia Virus protein VP39"/>
    <property type="match status" value="1"/>
</dbReference>
<dbReference type="GO" id="GO:0004719">
    <property type="term" value="F:protein-L-isoaspartate (D-aspartate) O-methyltransferase activity"/>
    <property type="evidence" value="ECO:0007669"/>
    <property type="project" value="UniProtKB-UniRule"/>
</dbReference>
<dbReference type="PROSITE" id="PS01279">
    <property type="entry name" value="PCMT"/>
    <property type="match status" value="1"/>
</dbReference>